<accession>A0A4Y2QXN0</accession>
<feature type="transmembrane region" description="Helical" evidence="1">
    <location>
        <begin position="12"/>
        <end position="29"/>
    </location>
</feature>
<evidence type="ECO:0000313" key="2">
    <source>
        <dbReference type="EMBL" id="GBN68172.1"/>
    </source>
</evidence>
<protein>
    <submittedName>
        <fullName evidence="2">Uncharacterized protein</fullName>
    </submittedName>
</protein>
<keyword evidence="1" id="KW-0812">Transmembrane</keyword>
<dbReference type="OrthoDB" id="6495556at2759"/>
<name>A0A4Y2QXN0_ARAVE</name>
<evidence type="ECO:0000256" key="1">
    <source>
        <dbReference type="SAM" id="Phobius"/>
    </source>
</evidence>
<comment type="caution">
    <text evidence="2">The sequence shown here is derived from an EMBL/GenBank/DDBJ whole genome shotgun (WGS) entry which is preliminary data.</text>
</comment>
<keyword evidence="3" id="KW-1185">Reference proteome</keyword>
<dbReference type="EMBL" id="BGPR01015146">
    <property type="protein sequence ID" value="GBN68172.1"/>
    <property type="molecule type" value="Genomic_DNA"/>
</dbReference>
<proteinExistence type="predicted"/>
<reference evidence="2 3" key="1">
    <citation type="journal article" date="2019" name="Sci. Rep.">
        <title>Orb-weaving spider Araneus ventricosus genome elucidates the spidroin gene catalogue.</title>
        <authorList>
            <person name="Kono N."/>
            <person name="Nakamura H."/>
            <person name="Ohtoshi R."/>
            <person name="Moran D.A.P."/>
            <person name="Shinohara A."/>
            <person name="Yoshida Y."/>
            <person name="Fujiwara M."/>
            <person name="Mori M."/>
            <person name="Tomita M."/>
            <person name="Arakawa K."/>
        </authorList>
    </citation>
    <scope>NUCLEOTIDE SEQUENCE [LARGE SCALE GENOMIC DNA]</scope>
</reference>
<dbReference type="Proteomes" id="UP000499080">
    <property type="component" value="Unassembled WGS sequence"/>
</dbReference>
<organism evidence="2 3">
    <name type="scientific">Araneus ventricosus</name>
    <name type="common">Orbweaver spider</name>
    <name type="synonym">Epeira ventricosa</name>
    <dbReference type="NCBI Taxonomy" id="182803"/>
    <lineage>
        <taxon>Eukaryota</taxon>
        <taxon>Metazoa</taxon>
        <taxon>Ecdysozoa</taxon>
        <taxon>Arthropoda</taxon>
        <taxon>Chelicerata</taxon>
        <taxon>Arachnida</taxon>
        <taxon>Araneae</taxon>
        <taxon>Araneomorphae</taxon>
        <taxon>Entelegynae</taxon>
        <taxon>Araneoidea</taxon>
        <taxon>Araneidae</taxon>
        <taxon>Araneus</taxon>
    </lineage>
</organism>
<keyword evidence="1" id="KW-1133">Transmembrane helix</keyword>
<sequence>MIMVLFKQKHYLLHLLWSTTFQLFVLIMLDRCSGKCFRTTRPQEGLAVHVRKPQKWKKTEENAIISTLKKVPFSITTDGSNKGDFKLYLLVVTFHSEETQKIESSLLFNLSIRR</sequence>
<keyword evidence="1" id="KW-0472">Membrane</keyword>
<evidence type="ECO:0000313" key="3">
    <source>
        <dbReference type="Proteomes" id="UP000499080"/>
    </source>
</evidence>
<dbReference type="AlphaFoldDB" id="A0A4Y2QXN0"/>
<gene>
    <name evidence="2" type="ORF">AVEN_218435_1</name>
</gene>